<keyword evidence="3" id="KW-1185">Reference proteome</keyword>
<dbReference type="Proteomes" id="UP000034681">
    <property type="component" value="Unassembled WGS sequence"/>
</dbReference>
<dbReference type="EMBL" id="AJTX02000005">
    <property type="protein sequence ID" value="KKI99513.1"/>
    <property type="molecule type" value="Genomic_DNA"/>
</dbReference>
<dbReference type="STRING" id="317619.GCA_000332315_04334"/>
<accession>A0A0M2PXW8</accession>
<protein>
    <submittedName>
        <fullName evidence="2">Uncharacterized protein</fullName>
    </submittedName>
</protein>
<evidence type="ECO:0000313" key="2">
    <source>
        <dbReference type="EMBL" id="KKI99513.1"/>
    </source>
</evidence>
<evidence type="ECO:0000256" key="1">
    <source>
        <dbReference type="SAM" id="MobiDB-lite"/>
    </source>
</evidence>
<feature type="compositionally biased region" description="Basic and acidic residues" evidence="1">
    <location>
        <begin position="1"/>
        <end position="54"/>
    </location>
</feature>
<gene>
    <name evidence="2" type="ORF">PROH_13050</name>
</gene>
<feature type="region of interest" description="Disordered" evidence="1">
    <location>
        <begin position="1"/>
        <end position="107"/>
    </location>
</feature>
<reference evidence="2" key="1">
    <citation type="submission" date="2012-04" db="EMBL/GenBank/DDBJ databases">
        <authorList>
            <person name="Borisov I.G."/>
            <person name="Ivanikova N.V."/>
            <person name="Pinevich A.V."/>
        </authorList>
    </citation>
    <scope>NUCLEOTIDE SEQUENCE</scope>
    <source>
        <strain evidence="2">CALU 1027</strain>
    </source>
</reference>
<organism evidence="2 3">
    <name type="scientific">Prochlorothrix hollandica PCC 9006 = CALU 1027</name>
    <dbReference type="NCBI Taxonomy" id="317619"/>
    <lineage>
        <taxon>Bacteria</taxon>
        <taxon>Bacillati</taxon>
        <taxon>Cyanobacteriota</taxon>
        <taxon>Cyanophyceae</taxon>
        <taxon>Prochlorotrichales</taxon>
        <taxon>Prochlorotrichaceae</taxon>
        <taxon>Prochlorothrix</taxon>
    </lineage>
</organism>
<feature type="compositionally biased region" description="Low complexity" evidence="1">
    <location>
        <begin position="64"/>
        <end position="77"/>
    </location>
</feature>
<sequence>MTEKPIKRSELNLKKEDESGDRPPRPTRSDRTEGRDRDQKGGRRKGRDDQDDRATAVPLALVRGPKPNAKAKPGPQKVTSEAEEGSDEAATAETPDAPDTPETDTPA</sequence>
<name>A0A0M2PXW8_PROHO</name>
<feature type="compositionally biased region" description="Low complexity" evidence="1">
    <location>
        <begin position="88"/>
        <end position="97"/>
    </location>
</feature>
<dbReference type="RefSeq" id="WP_017714430.1">
    <property type="nucleotide sequence ID" value="NZ_KB235942.1"/>
</dbReference>
<dbReference type="AlphaFoldDB" id="A0A0M2PXW8"/>
<proteinExistence type="predicted"/>
<comment type="caution">
    <text evidence="2">The sequence shown here is derived from an EMBL/GenBank/DDBJ whole genome shotgun (WGS) entry which is preliminary data.</text>
</comment>
<evidence type="ECO:0000313" key="3">
    <source>
        <dbReference type="Proteomes" id="UP000034681"/>
    </source>
</evidence>